<gene>
    <name evidence="1" type="ORF">FQN60_006999</name>
</gene>
<dbReference type="Proteomes" id="UP000327493">
    <property type="component" value="Unassembled WGS sequence"/>
</dbReference>
<name>A0A5J5C9X6_9PERO</name>
<comment type="caution">
    <text evidence="1">The sequence shown here is derived from an EMBL/GenBank/DDBJ whole genome shotgun (WGS) entry which is preliminary data.</text>
</comment>
<sequence length="315" mass="34611">MDPEKPSDGRVEDLAHEEDLLRVAFSDHDHERTVELQHRDFGRDFNRPSDEDGGGGCSFGTGLVHVQRRFVQNLQRRVSETTDEWKWNTASPPSSEMPLRFALPPNMSVIPISDSTSFSFLQPFGDVVGADGVLQRCHDVRQHQQHGVGAVEGQLKDRGVQLVVVIVDVADETHDCVWIQAFHQLVDLPVGLPLHVLIDGICTFGGFGEVHVEPFCEVRLLQGLQELRLWLEAVVHEHGGPFVGVPLGCVVGPLEERLEGMVHISLGQEGAVEAQTTKKLAVRLPLRAHGQHGQGGGHGTRGEEDVLSLRVSVSC</sequence>
<evidence type="ECO:0000313" key="1">
    <source>
        <dbReference type="EMBL" id="KAA8578025.1"/>
    </source>
</evidence>
<dbReference type="EMBL" id="VOFY01001287">
    <property type="protein sequence ID" value="KAA8578025.1"/>
    <property type="molecule type" value="Genomic_DNA"/>
</dbReference>
<keyword evidence="2" id="KW-1185">Reference proteome</keyword>
<organism evidence="1 2">
    <name type="scientific">Etheostoma spectabile</name>
    <name type="common">orangethroat darter</name>
    <dbReference type="NCBI Taxonomy" id="54343"/>
    <lineage>
        <taxon>Eukaryota</taxon>
        <taxon>Metazoa</taxon>
        <taxon>Chordata</taxon>
        <taxon>Craniata</taxon>
        <taxon>Vertebrata</taxon>
        <taxon>Euteleostomi</taxon>
        <taxon>Actinopterygii</taxon>
        <taxon>Neopterygii</taxon>
        <taxon>Teleostei</taxon>
        <taxon>Neoteleostei</taxon>
        <taxon>Acanthomorphata</taxon>
        <taxon>Eupercaria</taxon>
        <taxon>Perciformes</taxon>
        <taxon>Percoidei</taxon>
        <taxon>Percidae</taxon>
        <taxon>Etheostomatinae</taxon>
        <taxon>Etheostoma</taxon>
    </lineage>
</organism>
<proteinExistence type="predicted"/>
<evidence type="ECO:0000313" key="2">
    <source>
        <dbReference type="Proteomes" id="UP000327493"/>
    </source>
</evidence>
<protein>
    <submittedName>
        <fullName evidence="1">Uncharacterized protein</fullName>
    </submittedName>
</protein>
<reference evidence="1 2" key="1">
    <citation type="submission" date="2019-08" db="EMBL/GenBank/DDBJ databases">
        <title>A chromosome-level genome assembly, high-density linkage maps, and genome scans reveal the genomic architecture of hybrid incompatibilities underlying speciation via character displacement in darters (Percidae: Etheostominae).</title>
        <authorList>
            <person name="Moran R.L."/>
            <person name="Catchen J.M."/>
            <person name="Fuller R.C."/>
        </authorList>
    </citation>
    <scope>NUCLEOTIDE SEQUENCE [LARGE SCALE GENOMIC DNA]</scope>
    <source>
        <strain evidence="1">EspeVRDwgs_2016</strain>
        <tissue evidence="1">Muscle</tissue>
    </source>
</reference>
<accession>A0A5J5C9X6</accession>
<dbReference type="AlphaFoldDB" id="A0A5J5C9X6"/>